<dbReference type="InterPro" id="IPR027417">
    <property type="entry name" value="P-loop_NTPase"/>
</dbReference>
<keyword evidence="13" id="KW-0472">Membrane</keyword>
<comment type="subunit">
    <text evidence="18">Homohexamer. Interacts with TOR1B; the interaction may be specific of neural tissues. Interacts (ATP-bound) with TOR1AIP1 and TOR1AIP2; the interactions induce ATPase activity. Interacts with KLHL14; preferentially when ATP-free. Interacts with KLC1 (via TPR repeats); the interaction associates TOR1A with the kinesin oligomeric complex. Interacts with COPS4; the interaction associates TOR1A with the CSN complex. Interacts with SNAPIN; the interaction is direct and associates SNAPIN with the CSN complex. Interacts with STON2. Interacts (ATP-bound) with SYNE3 (via KASH domain); the interaction is required for SYNE3 nuclear envelope localization. Interacts with VIM; the interaction associates TOR1A with the cytoskeleton. Interacts with PLEC. Interacts (ATP-bound) with SLC6A3; regulates SLC6A3 transport to the plasma membrane.</text>
</comment>
<dbReference type="InterPro" id="IPR010448">
    <property type="entry name" value="Torsin"/>
</dbReference>
<reference evidence="23" key="1">
    <citation type="submission" date="2025-08" db="UniProtKB">
        <authorList>
            <consortium name="Ensembl"/>
        </authorList>
    </citation>
    <scope>IDENTIFICATION</scope>
</reference>
<evidence type="ECO:0000256" key="19">
    <source>
        <dbReference type="ARBA" id="ARBA00033320"/>
    </source>
</evidence>
<dbReference type="PANTHER" id="PTHR10760:SF15">
    <property type="entry name" value="TORSIN-1A"/>
    <property type="match status" value="1"/>
</dbReference>
<evidence type="ECO:0000256" key="13">
    <source>
        <dbReference type="ARBA" id="ARBA00023136"/>
    </source>
</evidence>
<evidence type="ECO:0000256" key="9">
    <source>
        <dbReference type="ARBA" id="ARBA00022801"/>
    </source>
</evidence>
<dbReference type="GO" id="GO:0019894">
    <property type="term" value="F:kinesin binding"/>
    <property type="evidence" value="ECO:0007669"/>
    <property type="project" value="TreeGrafter"/>
</dbReference>
<accession>A0A8C8RW70</accession>
<evidence type="ECO:0000256" key="4">
    <source>
        <dbReference type="ARBA" id="ARBA00004624"/>
    </source>
</evidence>
<evidence type="ECO:0000256" key="2">
    <source>
        <dbReference type="ARBA" id="ARBA00004319"/>
    </source>
</evidence>
<keyword evidence="24" id="KW-1185">Reference proteome</keyword>
<dbReference type="GO" id="GO:0030426">
    <property type="term" value="C:growth cone"/>
    <property type="evidence" value="ECO:0007669"/>
    <property type="project" value="UniProtKB-SubCell"/>
</dbReference>
<dbReference type="GO" id="GO:0034504">
    <property type="term" value="P:protein localization to nucleus"/>
    <property type="evidence" value="ECO:0007669"/>
    <property type="project" value="TreeGrafter"/>
</dbReference>
<feature type="domain" description="Torsin-1A C-terminal" evidence="22">
    <location>
        <begin position="274"/>
        <end position="328"/>
    </location>
</feature>
<evidence type="ECO:0000256" key="8">
    <source>
        <dbReference type="ARBA" id="ARBA00022741"/>
    </source>
</evidence>
<evidence type="ECO:0000256" key="10">
    <source>
        <dbReference type="ARBA" id="ARBA00022824"/>
    </source>
</evidence>
<name>A0A8C8RW70_9SAUR</name>
<comment type="catalytic activity">
    <reaction evidence="21">
        <text>ATP + H2O = ADP + phosphate + H(+)</text>
        <dbReference type="Rhea" id="RHEA:13065"/>
        <dbReference type="ChEBI" id="CHEBI:15377"/>
        <dbReference type="ChEBI" id="CHEBI:15378"/>
        <dbReference type="ChEBI" id="CHEBI:30616"/>
        <dbReference type="ChEBI" id="CHEBI:43474"/>
        <dbReference type="ChEBI" id="CHEBI:456216"/>
    </reaction>
</comment>
<evidence type="ECO:0000256" key="18">
    <source>
        <dbReference type="ARBA" id="ARBA00025909"/>
    </source>
</evidence>
<comment type="subcellular location">
    <subcellularLocation>
        <location evidence="4">Cell projection</location>
        <location evidence="4">Growth cone</location>
    </subcellularLocation>
    <subcellularLocation>
        <location evidence="1">Cytoplasmic vesicle membrane</location>
    </subcellularLocation>
    <subcellularLocation>
        <location evidence="2">Endoplasmic reticulum lumen</location>
    </subcellularLocation>
    <subcellularLocation>
        <location evidence="3">Nucleus membrane</location>
        <topology evidence="3">Peripheral membrane protein</topology>
    </subcellularLocation>
    <subcellularLocation>
        <location evidence="20">Synapse</location>
    </subcellularLocation>
</comment>
<evidence type="ECO:0000256" key="21">
    <source>
        <dbReference type="ARBA" id="ARBA00049360"/>
    </source>
</evidence>
<evidence type="ECO:0000256" key="3">
    <source>
        <dbReference type="ARBA" id="ARBA00004617"/>
    </source>
</evidence>
<dbReference type="GO" id="GO:0045202">
    <property type="term" value="C:synapse"/>
    <property type="evidence" value="ECO:0007669"/>
    <property type="project" value="UniProtKB-SubCell"/>
</dbReference>
<evidence type="ECO:0000256" key="5">
    <source>
        <dbReference type="ARBA" id="ARBA00006235"/>
    </source>
</evidence>
<organism evidence="23 24">
    <name type="scientific">Pelusios castaneus</name>
    <name type="common">West African mud turtle</name>
    <dbReference type="NCBI Taxonomy" id="367368"/>
    <lineage>
        <taxon>Eukaryota</taxon>
        <taxon>Metazoa</taxon>
        <taxon>Chordata</taxon>
        <taxon>Craniata</taxon>
        <taxon>Vertebrata</taxon>
        <taxon>Euteleostomi</taxon>
        <taxon>Archelosauria</taxon>
        <taxon>Testudinata</taxon>
        <taxon>Testudines</taxon>
        <taxon>Pleurodira</taxon>
        <taxon>Pelomedusidae</taxon>
        <taxon>Pelusios</taxon>
    </lineage>
</organism>
<dbReference type="GO" id="GO:0030659">
    <property type="term" value="C:cytoplasmic vesicle membrane"/>
    <property type="evidence" value="ECO:0007669"/>
    <property type="project" value="UniProtKB-SubCell"/>
</dbReference>
<dbReference type="FunFam" id="3.40.50.300:FF:002276">
    <property type="entry name" value="Torsin, putative"/>
    <property type="match status" value="1"/>
</dbReference>
<comment type="similarity">
    <text evidence="5">Belongs to the ClpA/ClpB family. Torsin subfamily.</text>
</comment>
<keyword evidence="12" id="KW-0770">Synapse</keyword>
<dbReference type="Gene3D" id="3.40.50.300">
    <property type="entry name" value="P-loop containing nucleotide triphosphate hydrolases"/>
    <property type="match status" value="1"/>
</dbReference>
<dbReference type="Pfam" id="PF21376">
    <property type="entry name" value="TOR1A_C"/>
    <property type="match status" value="1"/>
</dbReference>
<dbReference type="GO" id="GO:0031965">
    <property type="term" value="C:nuclear membrane"/>
    <property type="evidence" value="ECO:0007669"/>
    <property type="project" value="UniProtKB-SubCell"/>
</dbReference>
<evidence type="ECO:0000256" key="17">
    <source>
        <dbReference type="ARBA" id="ARBA00023329"/>
    </source>
</evidence>
<evidence type="ECO:0000313" key="24">
    <source>
        <dbReference type="Proteomes" id="UP000694393"/>
    </source>
</evidence>
<dbReference type="PANTHER" id="PTHR10760">
    <property type="entry name" value="TORSIN"/>
    <property type="match status" value="1"/>
</dbReference>
<protein>
    <recommendedName>
        <fullName evidence="6">Torsin-1A</fullName>
    </recommendedName>
    <alternativeName>
        <fullName evidence="19">Dystonia 1 protein</fullName>
    </alternativeName>
</protein>
<dbReference type="SUPFAM" id="SSF52540">
    <property type="entry name" value="P-loop containing nucleoside triphosphate hydrolases"/>
    <property type="match status" value="1"/>
</dbReference>
<evidence type="ECO:0000259" key="22">
    <source>
        <dbReference type="Pfam" id="PF21376"/>
    </source>
</evidence>
<dbReference type="Pfam" id="PF06309">
    <property type="entry name" value="Torsin"/>
    <property type="match status" value="1"/>
</dbReference>
<keyword evidence="14" id="KW-0325">Glycoprotein</keyword>
<evidence type="ECO:0000256" key="15">
    <source>
        <dbReference type="ARBA" id="ARBA00023242"/>
    </source>
</evidence>
<dbReference type="InterPro" id="IPR049337">
    <property type="entry name" value="TOR1A_C"/>
</dbReference>
<dbReference type="Proteomes" id="UP000694393">
    <property type="component" value="Unplaced"/>
</dbReference>
<evidence type="ECO:0000256" key="7">
    <source>
        <dbReference type="ARBA" id="ARBA00022729"/>
    </source>
</evidence>
<keyword evidence="7" id="KW-0732">Signal</keyword>
<reference evidence="23" key="2">
    <citation type="submission" date="2025-09" db="UniProtKB">
        <authorList>
            <consortium name="Ensembl"/>
        </authorList>
    </citation>
    <scope>IDENTIFICATION</scope>
</reference>
<sequence>RESWMDGSGLEVGLQLLKSQVFSRPASAVSPPRFTSVKPAKEEVLNCLQGAGAEKCKQRAALQMTLEQKVFGQHLASQVVLKALSAHARDKQPRKPLVMSFHGWTGTGKSFVSKIIAHNLYQHPEARRRFVHQFDAVLHFPHAEHIKQYKEQLQSWIRGNVSICPRTLFIFSEMDQMPHGLIDSIMPYLSHHEAINGVYYGKAIFLFLNNAGGDEITEVVLDQWRRQKGREDISLTDFQSLLSAEIFSNRNSGFWNSKVIQKNLVDYFIPFMPLEYKHVKKCIQEELRYQGHQEDEDLVARIALAMSDYPSKERLYSSKGCKTVPSKVNLNM</sequence>
<keyword evidence="11" id="KW-0067">ATP-binding</keyword>
<evidence type="ECO:0000256" key="12">
    <source>
        <dbReference type="ARBA" id="ARBA00023018"/>
    </source>
</evidence>
<keyword evidence="10" id="KW-0256">Endoplasmic reticulum</keyword>
<keyword evidence="17" id="KW-0968">Cytoplasmic vesicle</keyword>
<evidence type="ECO:0000256" key="6">
    <source>
        <dbReference type="ARBA" id="ARBA00013611"/>
    </source>
</evidence>
<evidence type="ECO:0000313" key="23">
    <source>
        <dbReference type="Ensembl" id="ENSPCEP00000011751.1"/>
    </source>
</evidence>
<keyword evidence="15" id="KW-0539">Nucleus</keyword>
<dbReference type="GO" id="GO:0005788">
    <property type="term" value="C:endoplasmic reticulum lumen"/>
    <property type="evidence" value="ECO:0007669"/>
    <property type="project" value="UniProtKB-SubCell"/>
</dbReference>
<keyword evidence="8" id="KW-0547">Nucleotide-binding</keyword>
<evidence type="ECO:0000256" key="1">
    <source>
        <dbReference type="ARBA" id="ARBA00004156"/>
    </source>
</evidence>
<evidence type="ECO:0000256" key="14">
    <source>
        <dbReference type="ARBA" id="ARBA00023180"/>
    </source>
</evidence>
<dbReference type="AlphaFoldDB" id="A0A8C8RW70"/>
<keyword evidence="9" id="KW-0378">Hydrolase</keyword>
<evidence type="ECO:0000256" key="20">
    <source>
        <dbReference type="ARBA" id="ARBA00034103"/>
    </source>
</evidence>
<evidence type="ECO:0000256" key="11">
    <source>
        <dbReference type="ARBA" id="ARBA00022840"/>
    </source>
</evidence>
<evidence type="ECO:0000256" key="16">
    <source>
        <dbReference type="ARBA" id="ARBA00023273"/>
    </source>
</evidence>
<dbReference type="GO" id="GO:0071763">
    <property type="term" value="P:nuclear membrane organization"/>
    <property type="evidence" value="ECO:0007669"/>
    <property type="project" value="TreeGrafter"/>
</dbReference>
<dbReference type="GO" id="GO:0005524">
    <property type="term" value="F:ATP binding"/>
    <property type="evidence" value="ECO:0007669"/>
    <property type="project" value="UniProtKB-KW"/>
</dbReference>
<dbReference type="GO" id="GO:0016887">
    <property type="term" value="F:ATP hydrolysis activity"/>
    <property type="evidence" value="ECO:0007669"/>
    <property type="project" value="InterPro"/>
</dbReference>
<dbReference type="Ensembl" id="ENSPCET00000012152.1">
    <property type="protein sequence ID" value="ENSPCEP00000011751.1"/>
    <property type="gene ID" value="ENSPCEG00000009252.1"/>
</dbReference>
<proteinExistence type="inferred from homology"/>
<keyword evidence="16" id="KW-0966">Cell projection</keyword>